<evidence type="ECO:0000256" key="1">
    <source>
        <dbReference type="ARBA" id="ARBA00004162"/>
    </source>
</evidence>
<dbReference type="GO" id="GO:0005524">
    <property type="term" value="F:ATP binding"/>
    <property type="evidence" value="ECO:0007669"/>
    <property type="project" value="UniProtKB-KW"/>
</dbReference>
<dbReference type="InterPro" id="IPR011009">
    <property type="entry name" value="Kinase-like_dom_sf"/>
</dbReference>
<dbReference type="EMBL" id="JAJAGQ010000023">
    <property type="protein sequence ID" value="KAJ8528475.1"/>
    <property type="molecule type" value="Genomic_DNA"/>
</dbReference>
<dbReference type="GO" id="GO:0005886">
    <property type="term" value="C:plasma membrane"/>
    <property type="evidence" value="ECO:0007669"/>
    <property type="project" value="UniProtKB-SubCell"/>
</dbReference>
<sequence>MKRTKKSQNQSFQQGLIVDYSKRKPILRLTGNVPTKLEVHIERSPSLRMEALLLLSALRRICSNGTLRQHLDGKHGTGLEVAERLSIAIDVAHAITYLHTYTDPPIVHKDIKASNILMTENLHAKVADFSIKGTARYLDP</sequence>
<accession>A0A9Q1L6W5</accession>
<dbReference type="InterPro" id="IPR001245">
    <property type="entry name" value="Ser-Thr/Tyr_kinase_cat_dom"/>
</dbReference>
<dbReference type="PROSITE" id="PS50011">
    <property type="entry name" value="PROTEIN_KINASE_DOM"/>
    <property type="match status" value="1"/>
</dbReference>
<name>A0A9Q1L6W5_9SOLA</name>
<evidence type="ECO:0000256" key="2">
    <source>
        <dbReference type="ARBA" id="ARBA00012513"/>
    </source>
</evidence>
<dbReference type="InterPro" id="IPR000719">
    <property type="entry name" value="Prot_kinase_dom"/>
</dbReference>
<organism evidence="13 14">
    <name type="scientific">Anisodus acutangulus</name>
    <dbReference type="NCBI Taxonomy" id="402998"/>
    <lineage>
        <taxon>Eukaryota</taxon>
        <taxon>Viridiplantae</taxon>
        <taxon>Streptophyta</taxon>
        <taxon>Embryophyta</taxon>
        <taxon>Tracheophyta</taxon>
        <taxon>Spermatophyta</taxon>
        <taxon>Magnoliopsida</taxon>
        <taxon>eudicotyledons</taxon>
        <taxon>Gunneridae</taxon>
        <taxon>Pentapetalae</taxon>
        <taxon>asterids</taxon>
        <taxon>lamiids</taxon>
        <taxon>Solanales</taxon>
        <taxon>Solanaceae</taxon>
        <taxon>Solanoideae</taxon>
        <taxon>Hyoscyameae</taxon>
        <taxon>Anisodus</taxon>
    </lineage>
</organism>
<keyword evidence="14" id="KW-1185">Reference proteome</keyword>
<evidence type="ECO:0000313" key="14">
    <source>
        <dbReference type="Proteomes" id="UP001152561"/>
    </source>
</evidence>
<keyword evidence="4" id="KW-0808">Transferase</keyword>
<evidence type="ECO:0000259" key="12">
    <source>
        <dbReference type="PROSITE" id="PS50011"/>
    </source>
</evidence>
<keyword evidence="6" id="KW-0547">Nucleotide-binding</keyword>
<dbReference type="Proteomes" id="UP001152561">
    <property type="component" value="Unassembled WGS sequence"/>
</dbReference>
<evidence type="ECO:0000256" key="11">
    <source>
        <dbReference type="ARBA" id="ARBA00048679"/>
    </source>
</evidence>
<feature type="domain" description="Protein kinase" evidence="12">
    <location>
        <begin position="1"/>
        <end position="140"/>
    </location>
</feature>
<dbReference type="InterPro" id="IPR047117">
    <property type="entry name" value="PERK1-13-like"/>
</dbReference>
<keyword evidence="3" id="KW-0418">Kinase</keyword>
<evidence type="ECO:0000256" key="7">
    <source>
        <dbReference type="ARBA" id="ARBA00022840"/>
    </source>
</evidence>
<keyword evidence="5" id="KW-0812">Transmembrane</keyword>
<comment type="catalytic activity">
    <reaction evidence="10">
        <text>L-threonyl-[protein] + ATP = O-phospho-L-threonyl-[protein] + ADP + H(+)</text>
        <dbReference type="Rhea" id="RHEA:46608"/>
        <dbReference type="Rhea" id="RHEA-COMP:11060"/>
        <dbReference type="Rhea" id="RHEA-COMP:11605"/>
        <dbReference type="ChEBI" id="CHEBI:15378"/>
        <dbReference type="ChEBI" id="CHEBI:30013"/>
        <dbReference type="ChEBI" id="CHEBI:30616"/>
        <dbReference type="ChEBI" id="CHEBI:61977"/>
        <dbReference type="ChEBI" id="CHEBI:456216"/>
        <dbReference type="EC" id="2.7.11.1"/>
    </reaction>
</comment>
<evidence type="ECO:0000256" key="6">
    <source>
        <dbReference type="ARBA" id="ARBA00022741"/>
    </source>
</evidence>
<evidence type="ECO:0000256" key="9">
    <source>
        <dbReference type="ARBA" id="ARBA00023136"/>
    </source>
</evidence>
<evidence type="ECO:0000256" key="10">
    <source>
        <dbReference type="ARBA" id="ARBA00047899"/>
    </source>
</evidence>
<evidence type="ECO:0000313" key="13">
    <source>
        <dbReference type="EMBL" id="KAJ8528475.1"/>
    </source>
</evidence>
<evidence type="ECO:0000256" key="8">
    <source>
        <dbReference type="ARBA" id="ARBA00022989"/>
    </source>
</evidence>
<evidence type="ECO:0000256" key="5">
    <source>
        <dbReference type="ARBA" id="ARBA00022692"/>
    </source>
</evidence>
<gene>
    <name evidence="13" type="ORF">K7X08_022167</name>
</gene>
<evidence type="ECO:0000256" key="3">
    <source>
        <dbReference type="ARBA" id="ARBA00022527"/>
    </source>
</evidence>
<dbReference type="PROSITE" id="PS00108">
    <property type="entry name" value="PROTEIN_KINASE_ST"/>
    <property type="match status" value="1"/>
</dbReference>
<dbReference type="Gene3D" id="1.10.510.10">
    <property type="entry name" value="Transferase(Phosphotransferase) domain 1"/>
    <property type="match status" value="1"/>
</dbReference>
<reference evidence="14" key="1">
    <citation type="journal article" date="2023" name="Proc. Natl. Acad. Sci. U.S.A.">
        <title>Genomic and structural basis for evolution of tropane alkaloid biosynthesis.</title>
        <authorList>
            <person name="Wanga Y.-J."/>
            <person name="Taina T."/>
            <person name="Yua J.-Y."/>
            <person name="Lia J."/>
            <person name="Xua B."/>
            <person name="Chenc J."/>
            <person name="D'Auriad J.C."/>
            <person name="Huanga J.-P."/>
            <person name="Huanga S.-X."/>
        </authorList>
    </citation>
    <scope>NUCLEOTIDE SEQUENCE [LARGE SCALE GENOMIC DNA]</scope>
    <source>
        <strain evidence="14">cv. KIB-2019</strain>
    </source>
</reference>
<comment type="caution">
    <text evidence="13">The sequence shown here is derived from an EMBL/GenBank/DDBJ whole genome shotgun (WGS) entry which is preliminary data.</text>
</comment>
<dbReference type="OrthoDB" id="1744298at2759"/>
<dbReference type="EC" id="2.7.11.1" evidence="2"/>
<keyword evidence="8" id="KW-1133">Transmembrane helix</keyword>
<keyword evidence="7" id="KW-0067">ATP-binding</keyword>
<dbReference type="PANTHER" id="PTHR47982">
    <property type="entry name" value="PROLINE-RICH RECEPTOR-LIKE PROTEIN KINASE PERK4"/>
    <property type="match status" value="1"/>
</dbReference>
<keyword evidence="3" id="KW-0723">Serine/threonine-protein kinase</keyword>
<comment type="subcellular location">
    <subcellularLocation>
        <location evidence="1">Cell membrane</location>
        <topology evidence="1">Single-pass membrane protein</topology>
    </subcellularLocation>
</comment>
<dbReference type="SUPFAM" id="SSF56112">
    <property type="entry name" value="Protein kinase-like (PK-like)"/>
    <property type="match status" value="1"/>
</dbReference>
<dbReference type="PANTHER" id="PTHR47982:SF45">
    <property type="entry name" value="NON-SPECIFIC SERINE_THREONINE PROTEIN KINASE"/>
    <property type="match status" value="1"/>
</dbReference>
<dbReference type="InterPro" id="IPR008271">
    <property type="entry name" value="Ser/Thr_kinase_AS"/>
</dbReference>
<dbReference type="Pfam" id="PF07714">
    <property type="entry name" value="PK_Tyr_Ser-Thr"/>
    <property type="match status" value="1"/>
</dbReference>
<dbReference type="GO" id="GO:0004674">
    <property type="term" value="F:protein serine/threonine kinase activity"/>
    <property type="evidence" value="ECO:0007669"/>
    <property type="project" value="UniProtKB-KW"/>
</dbReference>
<keyword evidence="9" id="KW-0472">Membrane</keyword>
<proteinExistence type="predicted"/>
<evidence type="ECO:0000256" key="4">
    <source>
        <dbReference type="ARBA" id="ARBA00022679"/>
    </source>
</evidence>
<protein>
    <recommendedName>
        <fullName evidence="2">non-specific serine/threonine protein kinase</fullName>
        <ecNumber evidence="2">2.7.11.1</ecNumber>
    </recommendedName>
</protein>
<comment type="catalytic activity">
    <reaction evidence="11">
        <text>L-seryl-[protein] + ATP = O-phospho-L-seryl-[protein] + ADP + H(+)</text>
        <dbReference type="Rhea" id="RHEA:17989"/>
        <dbReference type="Rhea" id="RHEA-COMP:9863"/>
        <dbReference type="Rhea" id="RHEA-COMP:11604"/>
        <dbReference type="ChEBI" id="CHEBI:15378"/>
        <dbReference type="ChEBI" id="CHEBI:29999"/>
        <dbReference type="ChEBI" id="CHEBI:30616"/>
        <dbReference type="ChEBI" id="CHEBI:83421"/>
        <dbReference type="ChEBI" id="CHEBI:456216"/>
        <dbReference type="EC" id="2.7.11.1"/>
    </reaction>
</comment>
<dbReference type="AlphaFoldDB" id="A0A9Q1L6W5"/>